<dbReference type="OrthoDB" id="10068075at2759"/>
<keyword evidence="3" id="KW-1185">Reference proteome</keyword>
<dbReference type="WBParaSite" id="ECPE_0001798701-mRNA-1">
    <property type="protein sequence ID" value="ECPE_0001798701-mRNA-1"/>
    <property type="gene ID" value="ECPE_0001798701"/>
</dbReference>
<name>A0A183BFF6_9TREM</name>
<proteinExistence type="predicted"/>
<reference evidence="2 3" key="2">
    <citation type="submission" date="2018-11" db="EMBL/GenBank/DDBJ databases">
        <authorList>
            <consortium name="Pathogen Informatics"/>
        </authorList>
    </citation>
    <scope>NUCLEOTIDE SEQUENCE [LARGE SCALE GENOMIC DNA]</scope>
    <source>
        <strain evidence="2 3">Egypt</strain>
    </source>
</reference>
<dbReference type="AlphaFoldDB" id="A0A183BFF6"/>
<dbReference type="EMBL" id="UZAN01073056">
    <property type="protein sequence ID" value="VDP95318.1"/>
    <property type="molecule type" value="Genomic_DNA"/>
</dbReference>
<evidence type="ECO:0000313" key="4">
    <source>
        <dbReference type="WBParaSite" id="ECPE_0001798701-mRNA-1"/>
    </source>
</evidence>
<dbReference type="Proteomes" id="UP000272942">
    <property type="component" value="Unassembled WGS sequence"/>
</dbReference>
<evidence type="ECO:0000256" key="1">
    <source>
        <dbReference type="SAM" id="MobiDB-lite"/>
    </source>
</evidence>
<reference evidence="4" key="1">
    <citation type="submission" date="2016-06" db="UniProtKB">
        <authorList>
            <consortium name="WormBaseParasite"/>
        </authorList>
    </citation>
    <scope>IDENTIFICATION</scope>
</reference>
<accession>A0A183BFF6</accession>
<sequence length="84" mass="9208">MQNCSIALNHLEYKSDLDALHTLESNVRCLPAEMQTLGHQDAELQHRPKPPRISVGPGHQDAELQHRPKPPRISVGSGKTAASP</sequence>
<evidence type="ECO:0000313" key="2">
    <source>
        <dbReference type="EMBL" id="VDP95318.1"/>
    </source>
</evidence>
<gene>
    <name evidence="2" type="ORF">ECPE_LOCUS17941</name>
</gene>
<organism evidence="4">
    <name type="scientific">Echinostoma caproni</name>
    <dbReference type="NCBI Taxonomy" id="27848"/>
    <lineage>
        <taxon>Eukaryota</taxon>
        <taxon>Metazoa</taxon>
        <taxon>Spiralia</taxon>
        <taxon>Lophotrochozoa</taxon>
        <taxon>Platyhelminthes</taxon>
        <taxon>Trematoda</taxon>
        <taxon>Digenea</taxon>
        <taxon>Plagiorchiida</taxon>
        <taxon>Echinostomata</taxon>
        <taxon>Echinostomatoidea</taxon>
        <taxon>Echinostomatidae</taxon>
        <taxon>Echinostoma</taxon>
    </lineage>
</organism>
<feature type="region of interest" description="Disordered" evidence="1">
    <location>
        <begin position="38"/>
        <end position="84"/>
    </location>
</feature>
<evidence type="ECO:0000313" key="3">
    <source>
        <dbReference type="Proteomes" id="UP000272942"/>
    </source>
</evidence>
<protein>
    <submittedName>
        <fullName evidence="2 4">Uncharacterized protein</fullName>
    </submittedName>
</protein>